<dbReference type="Proteomes" id="UP000614996">
    <property type="component" value="Unassembled WGS sequence"/>
</dbReference>
<proteinExistence type="predicted"/>
<protein>
    <submittedName>
        <fullName evidence="1">Protein-tyrosine-phosphatase</fullName>
    </submittedName>
</protein>
<dbReference type="Gene3D" id="3.90.190.10">
    <property type="entry name" value="Protein tyrosine phosphatase superfamily"/>
    <property type="match status" value="1"/>
</dbReference>
<name>A0A8J4EIY9_9ACTN</name>
<dbReference type="RefSeq" id="WP_370466925.1">
    <property type="nucleotide sequence ID" value="NZ_BOPO01000008.1"/>
</dbReference>
<dbReference type="EMBL" id="BOPO01000008">
    <property type="protein sequence ID" value="GIL25761.1"/>
    <property type="molecule type" value="Genomic_DNA"/>
</dbReference>
<comment type="caution">
    <text evidence="1">The sequence shown here is derived from an EMBL/GenBank/DDBJ whole genome shotgun (WGS) entry which is preliminary data.</text>
</comment>
<evidence type="ECO:0000313" key="1">
    <source>
        <dbReference type="EMBL" id="GIL25761.1"/>
    </source>
</evidence>
<evidence type="ECO:0000313" key="2">
    <source>
        <dbReference type="Proteomes" id="UP000614996"/>
    </source>
</evidence>
<sequence length="144" mass="15962">MVSVSWQDGAAGVLRLPSGRMVRGRGLSRPVPAGPEPSFGVYLLGHRPPETRWASRWVRWRDFWLPADRDDAAAALREAWQRAATERVELACLGGKGRTGTALACLAVLDGVPAADAVDFVRAHYSPRAVETPWQRRYVRAFRP</sequence>
<dbReference type="AlphaFoldDB" id="A0A8J4EIY9"/>
<accession>A0A8J4EIY9</accession>
<gene>
    <name evidence="1" type="ORF">NUM_10150</name>
</gene>
<reference evidence="2" key="1">
    <citation type="journal article" date="2021" name="Int. J. Syst. Evol. Microbiol.">
        <title>Actinocatenispora comari sp. nov., an endophytic actinomycete isolated from aerial parts of Comarum salesowianum.</title>
        <authorList>
            <person name="Oyunbileg N."/>
            <person name="Iizaka Y."/>
            <person name="Hamada M."/>
            <person name="Davaapurev B.O."/>
            <person name="Fukumoto A."/>
            <person name="Tsetseg B."/>
            <person name="Kato F."/>
            <person name="Tamura T."/>
            <person name="Batkhuu J."/>
            <person name="Anzai Y."/>
        </authorList>
    </citation>
    <scope>NUCLEOTIDE SEQUENCE [LARGE SCALE GENOMIC DNA]</scope>
    <source>
        <strain evidence="2">NUM-2625</strain>
    </source>
</reference>
<organism evidence="1 2">
    <name type="scientific">Actinocatenispora comari</name>
    <dbReference type="NCBI Taxonomy" id="2807577"/>
    <lineage>
        <taxon>Bacteria</taxon>
        <taxon>Bacillati</taxon>
        <taxon>Actinomycetota</taxon>
        <taxon>Actinomycetes</taxon>
        <taxon>Micromonosporales</taxon>
        <taxon>Micromonosporaceae</taxon>
        <taxon>Actinocatenispora</taxon>
    </lineage>
</organism>
<keyword evidence="2" id="KW-1185">Reference proteome</keyword>
<dbReference type="SUPFAM" id="SSF52799">
    <property type="entry name" value="(Phosphotyrosine protein) phosphatases II"/>
    <property type="match status" value="1"/>
</dbReference>
<dbReference type="InterPro" id="IPR029021">
    <property type="entry name" value="Prot-tyrosine_phosphatase-like"/>
</dbReference>